<reference evidence="5 6" key="1">
    <citation type="journal article" date="2006" name="Nature">
        <title>Global trends of whole-genome duplications revealed by the ciliate Paramecium tetraurelia.</title>
        <authorList>
            <consortium name="Genoscope"/>
            <person name="Aury J.-M."/>
            <person name="Jaillon O."/>
            <person name="Duret L."/>
            <person name="Noel B."/>
            <person name="Jubin C."/>
            <person name="Porcel B.M."/>
            <person name="Segurens B."/>
            <person name="Daubin V."/>
            <person name="Anthouard V."/>
            <person name="Aiach N."/>
            <person name="Arnaiz O."/>
            <person name="Billaut A."/>
            <person name="Beisson J."/>
            <person name="Blanc I."/>
            <person name="Bouhouche K."/>
            <person name="Camara F."/>
            <person name="Duharcourt S."/>
            <person name="Guigo R."/>
            <person name="Gogendeau D."/>
            <person name="Katinka M."/>
            <person name="Keller A.-M."/>
            <person name="Kissmehl R."/>
            <person name="Klotz C."/>
            <person name="Koll F."/>
            <person name="Le Moue A."/>
            <person name="Lepere C."/>
            <person name="Malinsky S."/>
            <person name="Nowacki M."/>
            <person name="Nowak J.K."/>
            <person name="Plattner H."/>
            <person name="Poulain J."/>
            <person name="Ruiz F."/>
            <person name="Serrano V."/>
            <person name="Zagulski M."/>
            <person name="Dessen P."/>
            <person name="Betermier M."/>
            <person name="Weissenbach J."/>
            <person name="Scarpelli C."/>
            <person name="Schachter V."/>
            <person name="Sperling L."/>
            <person name="Meyer E."/>
            <person name="Cohen J."/>
            <person name="Wincker P."/>
        </authorList>
    </citation>
    <scope>NUCLEOTIDE SEQUENCE [LARGE SCALE GENOMIC DNA]</scope>
    <source>
        <strain evidence="5 6">Stock d4-2</strain>
    </source>
</reference>
<dbReference type="OMA" id="EHALSGW"/>
<dbReference type="eggNOG" id="KOG2172">
    <property type="taxonomic scope" value="Eukaryota"/>
</dbReference>
<gene>
    <name evidence="5" type="ORF">GSPATT00024367001</name>
</gene>
<evidence type="ECO:0000256" key="1">
    <source>
        <dbReference type="ARBA" id="ARBA00004604"/>
    </source>
</evidence>
<dbReference type="GO" id="GO:0006364">
    <property type="term" value="P:rRNA processing"/>
    <property type="evidence" value="ECO:0007669"/>
    <property type="project" value="InterPro"/>
</dbReference>
<evidence type="ECO:0000313" key="6">
    <source>
        <dbReference type="Proteomes" id="UP000000600"/>
    </source>
</evidence>
<evidence type="ECO:0000256" key="2">
    <source>
        <dbReference type="ARBA" id="ARBA00022553"/>
    </source>
</evidence>
<dbReference type="GO" id="GO:0005730">
    <property type="term" value="C:nucleolus"/>
    <property type="evidence" value="ECO:0000318"/>
    <property type="project" value="GO_Central"/>
</dbReference>
<dbReference type="AlphaFoldDB" id="A0E8M1"/>
<evidence type="ECO:0000256" key="3">
    <source>
        <dbReference type="ARBA" id="ARBA00023242"/>
    </source>
</evidence>
<dbReference type="HOGENOM" id="CLU_380605_0_0_1"/>
<dbReference type="GeneID" id="5044820"/>
<keyword evidence="3" id="KW-0539">Nucleus</keyword>
<accession>A0E8M1</accession>
<proteinExistence type="predicted"/>
<dbReference type="InParanoid" id="A0E8M1"/>
<evidence type="ECO:0000313" key="5">
    <source>
        <dbReference type="EMBL" id="CAK91638.1"/>
    </source>
</evidence>
<evidence type="ECO:0000256" key="4">
    <source>
        <dbReference type="SAM" id="MobiDB-lite"/>
    </source>
</evidence>
<keyword evidence="6" id="KW-1185">Reference proteome</keyword>
<dbReference type="InterPro" id="IPR006709">
    <property type="entry name" value="SSU_processome_Utp14"/>
</dbReference>
<dbReference type="PANTHER" id="PTHR14150:SF12">
    <property type="entry name" value="U3 SMALL NUCLEOLAR RNA-ASSOCIATED PROTEIN 14 HOMOLOG A"/>
    <property type="match status" value="1"/>
</dbReference>
<dbReference type="EMBL" id="CT868664">
    <property type="protein sequence ID" value="CAK91638.1"/>
    <property type="molecule type" value="Genomic_DNA"/>
</dbReference>
<evidence type="ECO:0008006" key="7">
    <source>
        <dbReference type="Google" id="ProtNLM"/>
    </source>
</evidence>
<comment type="subcellular location">
    <subcellularLocation>
        <location evidence="1">Nucleus</location>
        <location evidence="1">Nucleolus</location>
    </subcellularLocation>
</comment>
<name>A0E8M1_PARTE</name>
<dbReference type="Pfam" id="PF04615">
    <property type="entry name" value="Utp14"/>
    <property type="match status" value="1"/>
</dbReference>
<dbReference type="Proteomes" id="UP000000600">
    <property type="component" value="Unassembled WGS sequence"/>
</dbReference>
<feature type="compositionally biased region" description="Acidic residues" evidence="4">
    <location>
        <begin position="352"/>
        <end position="366"/>
    </location>
</feature>
<dbReference type="OrthoDB" id="305124at2759"/>
<dbReference type="GO" id="GO:0032040">
    <property type="term" value="C:small-subunit processome"/>
    <property type="evidence" value="ECO:0000318"/>
    <property type="project" value="GO_Central"/>
</dbReference>
<sequence>MGKLNKEQRLEKQLAKKVEKQDAYQQVKLQETPDDDFNVANLIQTLEDQGQQIDSVKTQYLRVHEKAVRLINQIQRIVQEPETQAERDLQERKVAATVMKQDIKKWLPIVKKNRESERLDFTKQRNVQISKISDTSNALLNNHLGVKLQNAMEEVEKVEQKQELNGQSNQQKGNLQFYNDLKMKKISSIKSKIYKQIKKKKGNKEKLKLMAQLTPAERRKEIEKLRLSRAKERITLRHSTKNKYVSQLLRFGGDKKSLKQQQSFLNNLKHQLLAKAQLNELEDGEFDEENFREQAITQLEQELLDIERREKEKQNNFGFLDKQKKQDLQQSKSIAQKLLTMLKSGNDDAIQLDESDNQEQNSDDNYEPNGNGDKDKTKTNVENNEFNGRANFVNETKQLTEAQKKKIDAKTSLSNYLNLEPEKQQQQNKIEKQLTVQEEKKQLIEGLNIKNIKQKYEKQVNQKLTNQDLKKLQSDPDELLQQNLANFNLVLDEDENENAFIDEKIKDMEEELPPEPANTKGWGSWAGFGIKEKKPLTQEQILQNKIKKIREVQKKRLDAKLDNVIISEKRDAKFAKYLVPKLPSEFANSQQFDQLHTLPLGPEWNSLTSHSALTQPQIITKAGVVINPVKIPQQINKLV</sequence>
<protein>
    <recommendedName>
        <fullName evidence="7">U3 small nucleolar RNA-associated protein 14</fullName>
    </recommendedName>
</protein>
<organism evidence="5 6">
    <name type="scientific">Paramecium tetraurelia</name>
    <dbReference type="NCBI Taxonomy" id="5888"/>
    <lineage>
        <taxon>Eukaryota</taxon>
        <taxon>Sar</taxon>
        <taxon>Alveolata</taxon>
        <taxon>Ciliophora</taxon>
        <taxon>Intramacronucleata</taxon>
        <taxon>Oligohymenophorea</taxon>
        <taxon>Peniculida</taxon>
        <taxon>Parameciidae</taxon>
        <taxon>Paramecium</taxon>
    </lineage>
</organism>
<dbReference type="PANTHER" id="PTHR14150">
    <property type="entry name" value="U3 SMALL NUCLEOLAR RNA-ASSOCIATED PROTEIN 14"/>
    <property type="match status" value="1"/>
</dbReference>
<keyword evidence="2" id="KW-0597">Phosphoprotein</keyword>
<dbReference type="RefSeq" id="XP_001459035.1">
    <property type="nucleotide sequence ID" value="XM_001458998.1"/>
</dbReference>
<dbReference type="STRING" id="5888.A0E8M1"/>
<dbReference type="KEGG" id="ptm:GSPATT00024367001"/>
<feature type="region of interest" description="Disordered" evidence="4">
    <location>
        <begin position="352"/>
        <end position="381"/>
    </location>
</feature>